<proteinExistence type="predicted"/>
<keyword evidence="1" id="KW-1133">Transmembrane helix</keyword>
<sequence length="951" mass="108044">MNRSLLERLVATAVFLYALILYGLTIAPTVPFWDGGEFIASVFGLQVMHPPGAPFYVLIARLFSMLAPSRELVALAVNWVSALSSAVTVLLTYLIIVRLIRLWQPAADQRTWMDDLTALTGGVVGACTFAVTDSFWFNAVEAEVYAMSMLFTALVVWLGLRWSEQASREIATLRRGGTLSALSANRYLVLIAYLFGLAIGVHLLSLLAIFFVGLLIFFTEFDRPAWSPAQRALRILGALILTALAFLIIYPIIIQELPDWAGQSGDPLVFGLFVLILVVFGVYYTQHKQKPAANLIMLCLAMVLLGYSSYAYILIRSSVDPPIDLNDPETPQAFVSYLKREQYGETPLLRGATYNDRTGQIDPSREVLFPRRWSPDPSHLRVYAQYTSDLDFFFRYQLGHMYVRYFLWNFVGKASDVQDAPAITGFLPGEKDLYFFQTPSERAARNVYYALPLILGLLGAAVHFKRDWRRAFSVLILFLVTGVGIILYLNQTPLQPRERDYSYVASFFAFSLWVGIGAAGLLELAREKLNYRTPALQRLLLGATAAIIFAAVPLHMLLENYDDHDRSGNYVARDYAWNLLMSLDEQAIVFTNGDNDTYPLWYLQEVEGVRQDVRVANLSLLNTGWYIKQLKHQWARQSQPLPISLNDAQIDRLTVIAWEPREIELPVRLNPATDYAQLGIAPEDSARVMRPMRWRLEGRPYTRDLRLLYAADVAVLDMLRTNAEQDWKRPIYFAVTTSPDGQLNLQNFFQLEGQAYRVVPVRHGVTLGRVVPSITLERLRQFRFTNLDNPKVYFDENTRRMVDNYRSIFAHIAIQLAEQGRAQEGRAVLDTIMTRIPLETIPADLRSYYFLAQAYQQVGAPDRAVALWKRAEPLVLFTLRTARSQREAEMAAQFVQIIRMTYLMAGDYQAAADFSNRLADAIGDDSFRKTPEELRQEMQQLMGLPDTSDRP</sequence>
<name>A0A7V2B2G3_RHOMR</name>
<dbReference type="PANTHER" id="PTHR16214:SF3">
    <property type="entry name" value="TRANSMEMBRANE PROTEIN 260"/>
    <property type="match status" value="1"/>
</dbReference>
<feature type="transmembrane region" description="Helical" evidence="1">
    <location>
        <begin position="72"/>
        <end position="96"/>
    </location>
</feature>
<feature type="transmembrane region" description="Helical" evidence="1">
    <location>
        <begin position="501"/>
        <end position="524"/>
    </location>
</feature>
<feature type="transmembrane region" description="Helical" evidence="1">
    <location>
        <begin position="447"/>
        <end position="464"/>
    </location>
</feature>
<feature type="transmembrane region" description="Helical" evidence="1">
    <location>
        <begin position="9"/>
        <end position="32"/>
    </location>
</feature>
<dbReference type="InterPro" id="IPR021280">
    <property type="entry name" value="TMEM260-like"/>
</dbReference>
<dbReference type="AlphaFoldDB" id="A0A7V2B2G3"/>
<feature type="transmembrane region" description="Helical" evidence="1">
    <location>
        <begin position="187"/>
        <end position="220"/>
    </location>
</feature>
<dbReference type="Pfam" id="PF11028">
    <property type="entry name" value="TMEM260-like"/>
    <property type="match status" value="1"/>
</dbReference>
<evidence type="ECO:0000313" key="2">
    <source>
        <dbReference type="EMBL" id="HER97080.1"/>
    </source>
</evidence>
<comment type="caution">
    <text evidence="2">The sequence shown here is derived from an EMBL/GenBank/DDBJ whole genome shotgun (WGS) entry which is preliminary data.</text>
</comment>
<dbReference type="PANTHER" id="PTHR16214">
    <property type="entry name" value="TRANSMEMBRANE PROTEIN 260"/>
    <property type="match status" value="1"/>
</dbReference>
<keyword evidence="1" id="KW-0472">Membrane</keyword>
<protein>
    <submittedName>
        <fullName evidence="2">DUF2723 domain-containing protein</fullName>
    </submittedName>
</protein>
<feature type="transmembrane region" description="Helical" evidence="1">
    <location>
        <begin position="471"/>
        <end position="489"/>
    </location>
</feature>
<organism evidence="2">
    <name type="scientific">Rhodothermus marinus</name>
    <name type="common">Rhodothermus obamensis</name>
    <dbReference type="NCBI Taxonomy" id="29549"/>
    <lineage>
        <taxon>Bacteria</taxon>
        <taxon>Pseudomonadati</taxon>
        <taxon>Rhodothermota</taxon>
        <taxon>Rhodothermia</taxon>
        <taxon>Rhodothermales</taxon>
        <taxon>Rhodothermaceae</taxon>
        <taxon>Rhodothermus</taxon>
    </lineage>
</organism>
<feature type="transmembrane region" description="Helical" evidence="1">
    <location>
        <begin position="232"/>
        <end position="253"/>
    </location>
</feature>
<accession>A0A7V2B2G3</accession>
<evidence type="ECO:0000256" key="1">
    <source>
        <dbReference type="SAM" id="Phobius"/>
    </source>
</evidence>
<feature type="transmembrane region" description="Helical" evidence="1">
    <location>
        <begin position="268"/>
        <end position="285"/>
    </location>
</feature>
<feature type="transmembrane region" description="Helical" evidence="1">
    <location>
        <begin position="116"/>
        <end position="137"/>
    </location>
</feature>
<feature type="transmembrane region" description="Helical" evidence="1">
    <location>
        <begin position="292"/>
        <end position="315"/>
    </location>
</feature>
<feature type="transmembrane region" description="Helical" evidence="1">
    <location>
        <begin position="536"/>
        <end position="558"/>
    </location>
</feature>
<reference evidence="2" key="1">
    <citation type="journal article" date="2020" name="mSystems">
        <title>Genome- and Community-Level Interaction Insights into Carbon Utilization and Element Cycling Functions of Hydrothermarchaeota in Hydrothermal Sediment.</title>
        <authorList>
            <person name="Zhou Z."/>
            <person name="Liu Y."/>
            <person name="Xu W."/>
            <person name="Pan J."/>
            <person name="Luo Z.H."/>
            <person name="Li M."/>
        </authorList>
    </citation>
    <scope>NUCLEOTIDE SEQUENCE [LARGE SCALE GENOMIC DNA]</scope>
    <source>
        <strain evidence="2">SpSt-143</strain>
    </source>
</reference>
<dbReference type="InterPro" id="IPR052724">
    <property type="entry name" value="GT117_domain-containing"/>
</dbReference>
<keyword evidence="1" id="KW-0812">Transmembrane</keyword>
<dbReference type="EMBL" id="DSGB01000006">
    <property type="protein sequence ID" value="HER97080.1"/>
    <property type="molecule type" value="Genomic_DNA"/>
</dbReference>
<gene>
    <name evidence="2" type="ORF">ENO59_11345</name>
</gene>